<evidence type="ECO:0000313" key="8">
    <source>
        <dbReference type="Proteomes" id="UP000058012"/>
    </source>
</evidence>
<evidence type="ECO:0000256" key="1">
    <source>
        <dbReference type="ARBA" id="ARBA00006586"/>
    </source>
</evidence>
<dbReference type="Proteomes" id="UP000058012">
    <property type="component" value="Unassembled WGS sequence"/>
</dbReference>
<organism evidence="7 8">
    <name type="scientific">Novosphingobium fuchskuhlense</name>
    <dbReference type="NCBI Taxonomy" id="1117702"/>
    <lineage>
        <taxon>Bacteria</taxon>
        <taxon>Pseudomonadati</taxon>
        <taxon>Pseudomonadota</taxon>
        <taxon>Alphaproteobacteria</taxon>
        <taxon>Sphingomonadales</taxon>
        <taxon>Sphingomonadaceae</taxon>
        <taxon>Novosphingobium</taxon>
    </lineage>
</organism>
<dbReference type="Gene3D" id="3.60.20.10">
    <property type="entry name" value="Glutamine Phosphoribosylpyrophosphate, subunit 1, domain 1"/>
    <property type="match status" value="1"/>
</dbReference>
<feature type="active site" description="Nucleophile" evidence="5">
    <location>
        <position position="198"/>
    </location>
</feature>
<keyword evidence="6" id="KW-0479">Metal-binding</keyword>
<protein>
    <submittedName>
        <fullName evidence="7">Penicillin amidase</fullName>
    </submittedName>
</protein>
<dbReference type="GO" id="GO:0016811">
    <property type="term" value="F:hydrolase activity, acting on carbon-nitrogen (but not peptide) bonds, in linear amides"/>
    <property type="evidence" value="ECO:0007669"/>
    <property type="project" value="InterPro"/>
</dbReference>
<keyword evidence="2" id="KW-0732">Signal</keyword>
<reference evidence="7 8" key="1">
    <citation type="submission" date="2015-10" db="EMBL/GenBank/DDBJ databases">
        <title>Draft genome sequence of Novosphingobium fuchskuhlense DSM 25065 isolated from a surface water sample of the southwest basin of Lake Grosse Fuchskuhle.</title>
        <authorList>
            <person name="Ruckert C."/>
            <person name="Winkler A."/>
            <person name="Glaeser J."/>
            <person name="Grossart H.-P."/>
            <person name="Kalinowski J."/>
            <person name="Glaeser S."/>
        </authorList>
    </citation>
    <scope>NUCLEOTIDE SEQUENCE [LARGE SCALE GENOMIC DNA]</scope>
    <source>
        <strain evidence="7 8">FNE08-7</strain>
    </source>
</reference>
<dbReference type="STRING" id="1117702.AQZ52_08425"/>
<dbReference type="Gene3D" id="2.30.120.10">
    <property type="match status" value="1"/>
</dbReference>
<dbReference type="GO" id="GO:0046872">
    <property type="term" value="F:metal ion binding"/>
    <property type="evidence" value="ECO:0007669"/>
    <property type="project" value="UniProtKB-KW"/>
</dbReference>
<evidence type="ECO:0000256" key="3">
    <source>
        <dbReference type="ARBA" id="ARBA00022801"/>
    </source>
</evidence>
<dbReference type="Pfam" id="PF01804">
    <property type="entry name" value="Penicil_amidase"/>
    <property type="match status" value="1"/>
</dbReference>
<keyword evidence="3" id="KW-0378">Hydrolase</keyword>
<feature type="binding site" evidence="6">
    <location>
        <position position="268"/>
    </location>
    <ligand>
        <name>Ca(2+)</name>
        <dbReference type="ChEBI" id="CHEBI:29108"/>
    </ligand>
</feature>
<keyword evidence="8" id="KW-1185">Reference proteome</keyword>
<keyword evidence="4" id="KW-0865">Zymogen</keyword>
<dbReference type="InterPro" id="IPR043147">
    <property type="entry name" value="Penicillin_amidase_A-knob"/>
</dbReference>
<dbReference type="InterPro" id="IPR043146">
    <property type="entry name" value="Penicillin_amidase_N_B-knob"/>
</dbReference>
<accession>A0A117UVI8</accession>
<name>A0A117UVI8_9SPHN</name>
<keyword evidence="6" id="KW-0106">Calcium</keyword>
<evidence type="ECO:0000256" key="4">
    <source>
        <dbReference type="ARBA" id="ARBA00023145"/>
    </source>
</evidence>
<dbReference type="PANTHER" id="PTHR34218:SF3">
    <property type="entry name" value="ACYL-HOMOSERINE LACTONE ACYLASE PVDQ"/>
    <property type="match status" value="1"/>
</dbReference>
<feature type="binding site" evidence="6">
    <location>
        <position position="271"/>
    </location>
    <ligand>
        <name>Ca(2+)</name>
        <dbReference type="ChEBI" id="CHEBI:29108"/>
    </ligand>
</feature>
<dbReference type="EMBL" id="LLZS01000006">
    <property type="protein sequence ID" value="KUR71631.1"/>
    <property type="molecule type" value="Genomic_DNA"/>
</dbReference>
<dbReference type="InterPro" id="IPR029055">
    <property type="entry name" value="Ntn_hydrolases_N"/>
</dbReference>
<dbReference type="PANTHER" id="PTHR34218">
    <property type="entry name" value="PEPTIDASE S45 PENICILLIN AMIDASE"/>
    <property type="match status" value="1"/>
</dbReference>
<gene>
    <name evidence="7" type="ORF">AQZ52_08425</name>
</gene>
<sequence>MEDTLKREHVVAVVALLVGAAPVNSLGKSSEIIGEAKIERDEWGIAHVSGKTDADAVFGMIYAQAEDDFPRIERNYLVSLGRLAEAEGEAALWQDLRQRLWIDPAVLKADYAKSPAWLRKLMDAWAGGLNAYLADHPDVRPKVLTHFEPWMALSFTEGSIGGDIERVPVSQVEAFYGARQVAMTDEELGRRLTEPAGSNGIAIAPSRTANGHALLLINPHTSFYFRAEQQVTSGEGLNAYGAATWGQFFIYQGFNQNAGWMHTTTGADRIDEFAETVVQQPGKAPAYRVGDAVKPFSAQSVTIKVRQPDGSFTPRSFTTYASEHGPVVREEGGKWIAYGLMNRPIPALEQSFLRTKTRDLASFLKVAGLQANSSNNTLFADTRGEIAYLHPQFIPIRDNSLDWRKPVDGSNPAARWQGLHPLSSLPNVLKPANGWVFNVNNAPWTAAGADSPKKDAYPRYMDEVGANAREAHALAVLEGRHDFTPEKLMAAAYDPALPAFDRLLPPLFAAHAAAPDAKRDDPITLLKGWDHKWALGSTATSLAVGYAEALWNRVSAMSDGDEESLWERMNNRITDAQRLAALDDAVNRLVGDFGSWRVPWGALNRYQRNDGAITQTFDDAKPSTPIPFASGNWGSLASFGAQRYPGTKRMYGTSGNSFVAVVEFGPRVRARAVSIGGTSADPASPHFGDQVDRYAAGNLREVWFYPEDLKAHVVSTKVLKRMR</sequence>
<dbReference type="InterPro" id="IPR023343">
    <property type="entry name" value="Penicillin_amidase_dom1"/>
</dbReference>
<dbReference type="Gene3D" id="1.10.439.10">
    <property type="entry name" value="Penicillin Amidohydrolase, domain 1"/>
    <property type="match status" value="1"/>
</dbReference>
<dbReference type="AlphaFoldDB" id="A0A117UVI8"/>
<dbReference type="InterPro" id="IPR014395">
    <property type="entry name" value="Pen/GL7ACA/AHL_acylase"/>
</dbReference>
<evidence type="ECO:0000256" key="6">
    <source>
        <dbReference type="PIRSR" id="PIRSR001227-2"/>
    </source>
</evidence>
<dbReference type="GO" id="GO:0017000">
    <property type="term" value="P:antibiotic biosynthetic process"/>
    <property type="evidence" value="ECO:0007669"/>
    <property type="project" value="InterPro"/>
</dbReference>
<dbReference type="SUPFAM" id="SSF56235">
    <property type="entry name" value="N-terminal nucleophile aminohydrolases (Ntn hydrolases)"/>
    <property type="match status" value="1"/>
</dbReference>
<proteinExistence type="inferred from homology"/>
<dbReference type="InterPro" id="IPR002692">
    <property type="entry name" value="S45"/>
</dbReference>
<dbReference type="PIRSF" id="PIRSF001227">
    <property type="entry name" value="Pen_acylase"/>
    <property type="match status" value="1"/>
</dbReference>
<dbReference type="Gene3D" id="1.10.1400.10">
    <property type="match status" value="1"/>
</dbReference>
<comment type="cofactor">
    <cofactor evidence="6">
        <name>Ca(2+)</name>
        <dbReference type="ChEBI" id="CHEBI:29108"/>
    </cofactor>
    <text evidence="6">Binds 1 Ca(2+) ion per dimer.</text>
</comment>
<comment type="caution">
    <text evidence="7">The sequence shown here is derived from an EMBL/GenBank/DDBJ whole genome shotgun (WGS) entry which is preliminary data.</text>
</comment>
<evidence type="ECO:0000256" key="2">
    <source>
        <dbReference type="ARBA" id="ARBA00022729"/>
    </source>
</evidence>
<comment type="similarity">
    <text evidence="1">Belongs to the peptidase S45 family.</text>
</comment>
<evidence type="ECO:0000256" key="5">
    <source>
        <dbReference type="PIRSR" id="PIRSR001227-1"/>
    </source>
</evidence>
<evidence type="ECO:0000313" key="7">
    <source>
        <dbReference type="EMBL" id="KUR71631.1"/>
    </source>
</evidence>